<dbReference type="SUPFAM" id="SSF50978">
    <property type="entry name" value="WD40 repeat-like"/>
    <property type="match status" value="1"/>
</dbReference>
<sequence>MESKLRKWRKKRDFLKLLQYRENNAEASKFLKQHSQFTDTLIKRLGLEYELEGHQGCVNCLEWTSDGRHLASGSDDTNIILWDPFRHKKLQVIPTHHIGNIFSVKFIGHSQNEIATASGDCRVLVQSISSAVAKAPPILDCSCHVNRVKRLATSPLEPTLFWSAAEDGLVMQFDLREPHECSLTNKKVLIDLSHNFGEVKCITVNPTKPYYLAVGANDCYIRLYDRRMLKTCTIGAGHRAERTHLFLPRFQPPTKEQTPEDKDLIDPNCCQYYAPGHLAVENATTTSFKLAATNVAFDATGAEMLVNMGGEQIYLFDVNKSRQVDEIRVPRVSKRKKGLATCNKCSSGETNGHDNINHNELCEENCSCFYIQRAQECCNRKWMGDVYNATRDYLHVIQNWPDNIQAYIGLIESLIDLNWTEEASKWLDYFCNLQINNNNHCKIDLLRRRIERIQINIDRDKNNAENGDEKERFLRKIDETEKRRRLESKDFESRFLGHCNTTTDIKEANFLGEDGNYICAGSDEGIIFVWERKRSNIVTALFGDVSIVNCVQPHPSACFIASSGIDSGVKLWSPLPEDDSINPRIVIDIAEVVRANQERMSMDPFESMLVNMSHRIPGINVQPMSETEVPACRTS</sequence>
<keyword evidence="5" id="KW-1185">Reference proteome</keyword>
<reference evidence="4" key="1">
    <citation type="submission" date="2022-01" db="EMBL/GenBank/DDBJ databases">
        <authorList>
            <person name="King R."/>
        </authorList>
    </citation>
    <scope>NUCLEOTIDE SEQUENCE</scope>
</reference>
<evidence type="ECO:0000313" key="5">
    <source>
        <dbReference type="Proteomes" id="UP001153737"/>
    </source>
</evidence>
<evidence type="ECO:0008006" key="6">
    <source>
        <dbReference type="Google" id="ProtNLM"/>
    </source>
</evidence>
<keyword evidence="2" id="KW-0677">Repeat</keyword>
<dbReference type="PROSITE" id="PS50294">
    <property type="entry name" value="WD_REPEATS_REGION"/>
    <property type="match status" value="1"/>
</dbReference>
<dbReference type="SMART" id="SM00320">
    <property type="entry name" value="WD40"/>
    <property type="match status" value="6"/>
</dbReference>
<keyword evidence="1 3" id="KW-0853">WD repeat</keyword>
<feature type="repeat" description="WD" evidence="3">
    <location>
        <begin position="51"/>
        <end position="83"/>
    </location>
</feature>
<dbReference type="Pfam" id="PF00400">
    <property type="entry name" value="WD40"/>
    <property type="match status" value="3"/>
</dbReference>
<dbReference type="InterPro" id="IPR045151">
    <property type="entry name" value="DCAF8"/>
</dbReference>
<accession>A0A9N9SK55</accession>
<dbReference type="OrthoDB" id="4869960at2759"/>
<dbReference type="Gene3D" id="2.130.10.10">
    <property type="entry name" value="YVTN repeat-like/Quinoprotein amine dehydrogenase"/>
    <property type="match status" value="3"/>
</dbReference>
<dbReference type="InterPro" id="IPR001680">
    <property type="entry name" value="WD40_rpt"/>
</dbReference>
<evidence type="ECO:0000256" key="2">
    <source>
        <dbReference type="ARBA" id="ARBA00022737"/>
    </source>
</evidence>
<evidence type="ECO:0000256" key="1">
    <source>
        <dbReference type="ARBA" id="ARBA00022574"/>
    </source>
</evidence>
<dbReference type="PANTHER" id="PTHR15574">
    <property type="entry name" value="WD REPEAT DOMAIN-CONTAINING FAMILY"/>
    <property type="match status" value="1"/>
</dbReference>
<dbReference type="InterPro" id="IPR036322">
    <property type="entry name" value="WD40_repeat_dom_sf"/>
</dbReference>
<dbReference type="Proteomes" id="UP001153737">
    <property type="component" value="Chromosome 6"/>
</dbReference>
<name>A0A9N9SK55_PHACE</name>
<organism evidence="4 5">
    <name type="scientific">Phaedon cochleariae</name>
    <name type="common">Mustard beetle</name>
    <dbReference type="NCBI Taxonomy" id="80249"/>
    <lineage>
        <taxon>Eukaryota</taxon>
        <taxon>Metazoa</taxon>
        <taxon>Ecdysozoa</taxon>
        <taxon>Arthropoda</taxon>
        <taxon>Hexapoda</taxon>
        <taxon>Insecta</taxon>
        <taxon>Pterygota</taxon>
        <taxon>Neoptera</taxon>
        <taxon>Endopterygota</taxon>
        <taxon>Coleoptera</taxon>
        <taxon>Polyphaga</taxon>
        <taxon>Cucujiformia</taxon>
        <taxon>Chrysomeloidea</taxon>
        <taxon>Chrysomelidae</taxon>
        <taxon>Chrysomelinae</taxon>
        <taxon>Chrysomelini</taxon>
        <taxon>Phaedon</taxon>
    </lineage>
</organism>
<dbReference type="PANTHER" id="PTHR15574:SF40">
    <property type="entry name" value="WD AND TETRATRICOPEPTIDE REPEATS PROTEIN 1"/>
    <property type="match status" value="1"/>
</dbReference>
<reference evidence="4" key="2">
    <citation type="submission" date="2022-10" db="EMBL/GenBank/DDBJ databases">
        <authorList>
            <consortium name="ENA_rothamsted_submissions"/>
            <consortium name="culmorum"/>
            <person name="King R."/>
        </authorList>
    </citation>
    <scope>NUCLEOTIDE SEQUENCE</scope>
</reference>
<dbReference type="PROSITE" id="PS50082">
    <property type="entry name" value="WD_REPEATS_2"/>
    <property type="match status" value="1"/>
</dbReference>
<evidence type="ECO:0000256" key="3">
    <source>
        <dbReference type="PROSITE-ProRule" id="PRU00221"/>
    </source>
</evidence>
<dbReference type="GO" id="GO:0045717">
    <property type="term" value="P:negative regulation of fatty acid biosynthetic process"/>
    <property type="evidence" value="ECO:0007669"/>
    <property type="project" value="TreeGrafter"/>
</dbReference>
<dbReference type="AlphaFoldDB" id="A0A9N9SK55"/>
<dbReference type="GO" id="GO:0080008">
    <property type="term" value="C:Cul4-RING E3 ubiquitin ligase complex"/>
    <property type="evidence" value="ECO:0007669"/>
    <property type="project" value="TreeGrafter"/>
</dbReference>
<gene>
    <name evidence="4" type="ORF">PHAECO_LOCUS10471</name>
</gene>
<protein>
    <recommendedName>
        <fullName evidence="6">WD and tetratricopeptide repeats protein 1</fullName>
    </recommendedName>
</protein>
<proteinExistence type="predicted"/>
<dbReference type="EMBL" id="OU896712">
    <property type="protein sequence ID" value="CAG9822682.1"/>
    <property type="molecule type" value="Genomic_DNA"/>
</dbReference>
<dbReference type="GO" id="GO:0005737">
    <property type="term" value="C:cytoplasm"/>
    <property type="evidence" value="ECO:0007669"/>
    <property type="project" value="TreeGrafter"/>
</dbReference>
<dbReference type="InterPro" id="IPR015943">
    <property type="entry name" value="WD40/YVTN_repeat-like_dom_sf"/>
</dbReference>
<evidence type="ECO:0000313" key="4">
    <source>
        <dbReference type="EMBL" id="CAG9822682.1"/>
    </source>
</evidence>